<evidence type="ECO:0000256" key="2">
    <source>
        <dbReference type="ARBA" id="ARBA00019232"/>
    </source>
</evidence>
<feature type="active site" evidence="5">
    <location>
        <position position="130"/>
    </location>
</feature>
<feature type="transmembrane region" description="Helical" evidence="6">
    <location>
        <begin position="12"/>
        <end position="30"/>
    </location>
</feature>
<keyword evidence="4 6" id="KW-0378">Hydrolase</keyword>
<dbReference type="GO" id="GO:0016020">
    <property type="term" value="C:membrane"/>
    <property type="evidence" value="ECO:0007669"/>
    <property type="project" value="UniProtKB-SubCell"/>
</dbReference>
<feature type="transmembrane region" description="Helical" evidence="6">
    <location>
        <begin position="51"/>
        <end position="69"/>
    </location>
</feature>
<evidence type="ECO:0000256" key="5">
    <source>
        <dbReference type="PIRSR" id="PIRSR600223-1"/>
    </source>
</evidence>
<organism evidence="8">
    <name type="scientific">uncultured Thiotrichaceae bacterium</name>
    <dbReference type="NCBI Taxonomy" id="298394"/>
    <lineage>
        <taxon>Bacteria</taxon>
        <taxon>Pseudomonadati</taxon>
        <taxon>Pseudomonadota</taxon>
        <taxon>Gammaproteobacteria</taxon>
        <taxon>Thiotrichales</taxon>
        <taxon>Thiotrichaceae</taxon>
        <taxon>environmental samples</taxon>
    </lineage>
</organism>
<dbReference type="AlphaFoldDB" id="A0A6S6TSU9"/>
<evidence type="ECO:0000256" key="1">
    <source>
        <dbReference type="ARBA" id="ARBA00009370"/>
    </source>
</evidence>
<dbReference type="InterPro" id="IPR019533">
    <property type="entry name" value="Peptidase_S26"/>
</dbReference>
<keyword evidence="3 6" id="KW-0645">Protease</keyword>
<feature type="active site" evidence="5">
    <location>
        <position position="75"/>
    </location>
</feature>
<comment type="catalytic activity">
    <reaction evidence="6">
        <text>Cleavage of hydrophobic, N-terminal signal or leader sequences from secreted and periplasmic proteins.</text>
        <dbReference type="EC" id="3.4.21.89"/>
    </reaction>
</comment>
<protein>
    <recommendedName>
        <fullName evidence="2 6">Signal peptidase I</fullName>
        <ecNumber evidence="6">3.4.21.89</ecNumber>
    </recommendedName>
</protein>
<accession>A0A6S6TSU9</accession>
<keyword evidence="6" id="KW-0812">Transmembrane</keyword>
<dbReference type="InterPro" id="IPR019756">
    <property type="entry name" value="Pept_S26A_signal_pept_1_Ser-AS"/>
</dbReference>
<dbReference type="InterPro" id="IPR036286">
    <property type="entry name" value="LexA/Signal_pep-like_sf"/>
</dbReference>
<dbReference type="PRINTS" id="PR00727">
    <property type="entry name" value="LEADERPTASE"/>
</dbReference>
<dbReference type="PROSITE" id="PS00501">
    <property type="entry name" value="SPASE_I_1"/>
    <property type="match status" value="1"/>
</dbReference>
<dbReference type="PANTHER" id="PTHR43390">
    <property type="entry name" value="SIGNAL PEPTIDASE I"/>
    <property type="match status" value="1"/>
</dbReference>
<dbReference type="PANTHER" id="PTHR43390:SF1">
    <property type="entry name" value="CHLOROPLAST PROCESSING PEPTIDASE"/>
    <property type="match status" value="1"/>
</dbReference>
<dbReference type="GO" id="GO:0009003">
    <property type="term" value="F:signal peptidase activity"/>
    <property type="evidence" value="ECO:0007669"/>
    <property type="project" value="UniProtKB-EC"/>
</dbReference>
<evidence type="ECO:0000256" key="3">
    <source>
        <dbReference type="ARBA" id="ARBA00022670"/>
    </source>
</evidence>
<dbReference type="Gene3D" id="2.10.109.10">
    <property type="entry name" value="Umud Fragment, subunit A"/>
    <property type="match status" value="1"/>
</dbReference>
<dbReference type="EMBL" id="CACVAY010000084">
    <property type="protein sequence ID" value="CAA6818166.1"/>
    <property type="molecule type" value="Genomic_DNA"/>
</dbReference>
<dbReference type="GO" id="GO:0004252">
    <property type="term" value="F:serine-type endopeptidase activity"/>
    <property type="evidence" value="ECO:0007669"/>
    <property type="project" value="InterPro"/>
</dbReference>
<feature type="domain" description="Peptidase S26" evidence="7">
    <location>
        <begin position="45"/>
        <end position="240"/>
    </location>
</feature>
<comment type="subcellular location">
    <subcellularLocation>
        <location evidence="6">Membrane</location>
        <topology evidence="6">Multi-pass membrane protein</topology>
    </subcellularLocation>
</comment>
<dbReference type="InterPro" id="IPR000223">
    <property type="entry name" value="Pept_S26A_signal_pept_1"/>
</dbReference>
<sequence>MTEKFYLDLEFWLVFVTLTSGLIWFIYWGLNRKKGIDKDNLPIVIEYARSFFPVLLLVVFLRSFLVEPFRIPSGSMMPTLEVGDFILVNKFAYGVHLPVYRKKIISVGEPKHGDVFVFRYPERPWQNFIKRVVGLPGDKIRWNGDKLWINDELITNRDAGSYEAVDQHGSKRETIRRTENLKGVEHDIIFNQRAMPIIGELLVPEDSYFAVGDNRFGSHDSRFWGVVPKENLVGRAMLVWMHYSGNNDGLNISRIGTKIH</sequence>
<evidence type="ECO:0000256" key="6">
    <source>
        <dbReference type="RuleBase" id="RU362042"/>
    </source>
</evidence>
<reference evidence="8" key="1">
    <citation type="submission" date="2020-01" db="EMBL/GenBank/DDBJ databases">
        <authorList>
            <person name="Meier V. D."/>
            <person name="Meier V D."/>
        </authorList>
    </citation>
    <scope>NUCLEOTIDE SEQUENCE</scope>
    <source>
        <strain evidence="8">HLG_WM_MAG_07</strain>
    </source>
</reference>
<dbReference type="Pfam" id="PF10502">
    <property type="entry name" value="Peptidase_S26"/>
    <property type="match status" value="1"/>
</dbReference>
<keyword evidence="6" id="KW-1133">Transmembrane helix</keyword>
<gene>
    <name evidence="8" type="ORF">HELGO_WM4919</name>
</gene>
<name>A0A6S6TSU9_9GAMM</name>
<keyword evidence="6" id="KW-0472">Membrane</keyword>
<evidence type="ECO:0000313" key="8">
    <source>
        <dbReference type="EMBL" id="CAA6818166.1"/>
    </source>
</evidence>
<dbReference type="EC" id="3.4.21.89" evidence="6"/>
<dbReference type="GO" id="GO:0006465">
    <property type="term" value="P:signal peptide processing"/>
    <property type="evidence" value="ECO:0007669"/>
    <property type="project" value="InterPro"/>
</dbReference>
<evidence type="ECO:0000256" key="4">
    <source>
        <dbReference type="ARBA" id="ARBA00022801"/>
    </source>
</evidence>
<dbReference type="CDD" id="cd06530">
    <property type="entry name" value="S26_SPase_I"/>
    <property type="match status" value="1"/>
</dbReference>
<proteinExistence type="inferred from homology"/>
<comment type="similarity">
    <text evidence="1 6">Belongs to the peptidase S26 family.</text>
</comment>
<dbReference type="NCBIfam" id="TIGR02227">
    <property type="entry name" value="sigpep_I_bact"/>
    <property type="match status" value="1"/>
</dbReference>
<evidence type="ECO:0000259" key="7">
    <source>
        <dbReference type="Pfam" id="PF10502"/>
    </source>
</evidence>
<dbReference type="SUPFAM" id="SSF51306">
    <property type="entry name" value="LexA/Signal peptidase"/>
    <property type="match status" value="1"/>
</dbReference>